<dbReference type="EMBL" id="BLXT01007141">
    <property type="protein sequence ID" value="GFO36823.1"/>
    <property type="molecule type" value="Genomic_DNA"/>
</dbReference>
<organism evidence="1 2">
    <name type="scientific">Plakobranchus ocellatus</name>
    <dbReference type="NCBI Taxonomy" id="259542"/>
    <lineage>
        <taxon>Eukaryota</taxon>
        <taxon>Metazoa</taxon>
        <taxon>Spiralia</taxon>
        <taxon>Lophotrochozoa</taxon>
        <taxon>Mollusca</taxon>
        <taxon>Gastropoda</taxon>
        <taxon>Heterobranchia</taxon>
        <taxon>Euthyneura</taxon>
        <taxon>Panpulmonata</taxon>
        <taxon>Sacoglossa</taxon>
        <taxon>Placobranchoidea</taxon>
        <taxon>Plakobranchidae</taxon>
        <taxon>Plakobranchus</taxon>
    </lineage>
</organism>
<reference evidence="1 2" key="1">
    <citation type="journal article" date="2021" name="Elife">
        <title>Chloroplast acquisition without the gene transfer in kleptoplastic sea slugs, Plakobranchus ocellatus.</title>
        <authorList>
            <person name="Maeda T."/>
            <person name="Takahashi S."/>
            <person name="Yoshida T."/>
            <person name="Shimamura S."/>
            <person name="Takaki Y."/>
            <person name="Nagai Y."/>
            <person name="Toyoda A."/>
            <person name="Suzuki Y."/>
            <person name="Arimoto A."/>
            <person name="Ishii H."/>
            <person name="Satoh N."/>
            <person name="Nishiyama T."/>
            <person name="Hasebe M."/>
            <person name="Maruyama T."/>
            <person name="Minagawa J."/>
            <person name="Obokata J."/>
            <person name="Shigenobu S."/>
        </authorList>
    </citation>
    <scope>NUCLEOTIDE SEQUENCE [LARGE SCALE GENOMIC DNA]</scope>
</reference>
<dbReference type="PANTHER" id="PTHR46888">
    <property type="entry name" value="ZINC KNUCKLE DOMAINCONTAINING PROTEIN-RELATED"/>
    <property type="match status" value="1"/>
</dbReference>
<evidence type="ECO:0000313" key="2">
    <source>
        <dbReference type="Proteomes" id="UP000735302"/>
    </source>
</evidence>
<protein>
    <submittedName>
        <fullName evidence="1">Uncharacterized protein</fullName>
    </submittedName>
</protein>
<dbReference type="Proteomes" id="UP000735302">
    <property type="component" value="Unassembled WGS sequence"/>
</dbReference>
<keyword evidence="2" id="KW-1185">Reference proteome</keyword>
<accession>A0AAV4CY54</accession>
<comment type="caution">
    <text evidence="1">The sequence shown here is derived from an EMBL/GenBank/DDBJ whole genome shotgun (WGS) entry which is preliminary data.</text>
</comment>
<dbReference type="AlphaFoldDB" id="A0AAV4CY54"/>
<dbReference type="PANTHER" id="PTHR46888:SF1">
    <property type="entry name" value="RIBONUCLEASE H"/>
    <property type="match status" value="1"/>
</dbReference>
<sequence>MILDSLAQALDYDEVKKTSMKRYDITEDRHRYRFRIGKPEEVAEMFIVRIKTYQNRWVELSDTKQTYEGLRNVFMQGQCMDAYPDDLYVYTGESVHYLESVGRKRICVINHEDQCKLVFDL</sequence>
<name>A0AAV4CY54_9GAST</name>
<gene>
    <name evidence="1" type="ORF">PoB_006332800</name>
</gene>
<evidence type="ECO:0000313" key="1">
    <source>
        <dbReference type="EMBL" id="GFO36823.1"/>
    </source>
</evidence>
<proteinExistence type="predicted"/>